<dbReference type="Proteomes" id="UP000077266">
    <property type="component" value="Unassembled WGS sequence"/>
</dbReference>
<comment type="similarity">
    <text evidence="1">Belongs to the short-chain dehydrogenases/reductases (SDR) family.</text>
</comment>
<dbReference type="EMBL" id="KV426003">
    <property type="protein sequence ID" value="KZV92713.1"/>
    <property type="molecule type" value="Genomic_DNA"/>
</dbReference>
<evidence type="ECO:0000256" key="2">
    <source>
        <dbReference type="ARBA" id="ARBA00022857"/>
    </source>
</evidence>
<reference evidence="5 6" key="1">
    <citation type="journal article" date="2016" name="Mol. Biol. Evol.">
        <title>Comparative Genomics of Early-Diverging Mushroom-Forming Fungi Provides Insights into the Origins of Lignocellulose Decay Capabilities.</title>
        <authorList>
            <person name="Nagy L.G."/>
            <person name="Riley R."/>
            <person name="Tritt A."/>
            <person name="Adam C."/>
            <person name="Daum C."/>
            <person name="Floudas D."/>
            <person name="Sun H."/>
            <person name="Yadav J.S."/>
            <person name="Pangilinan J."/>
            <person name="Larsson K.H."/>
            <person name="Matsuura K."/>
            <person name="Barry K."/>
            <person name="Labutti K."/>
            <person name="Kuo R."/>
            <person name="Ohm R.A."/>
            <person name="Bhattacharya S.S."/>
            <person name="Shirouzu T."/>
            <person name="Yoshinaga Y."/>
            <person name="Martin F.M."/>
            <person name="Grigoriev I.V."/>
            <person name="Hibbett D.S."/>
        </authorList>
    </citation>
    <scope>NUCLEOTIDE SEQUENCE [LARGE SCALE GENOMIC DNA]</scope>
    <source>
        <strain evidence="5 6">HHB12029</strain>
    </source>
</reference>
<dbReference type="Pfam" id="PF13561">
    <property type="entry name" value="adh_short_C2"/>
    <property type="match status" value="1"/>
</dbReference>
<dbReference type="PROSITE" id="PS00061">
    <property type="entry name" value="ADH_SHORT"/>
    <property type="match status" value="1"/>
</dbReference>
<name>A0A165I0A1_EXIGL</name>
<evidence type="ECO:0000256" key="1">
    <source>
        <dbReference type="ARBA" id="ARBA00006484"/>
    </source>
</evidence>
<dbReference type="GO" id="GO:0016614">
    <property type="term" value="F:oxidoreductase activity, acting on CH-OH group of donors"/>
    <property type="evidence" value="ECO:0007669"/>
    <property type="project" value="UniProtKB-ARBA"/>
</dbReference>
<dbReference type="AlphaFoldDB" id="A0A165I0A1"/>
<dbReference type="STRING" id="1314781.A0A165I0A1"/>
<evidence type="ECO:0000256" key="3">
    <source>
        <dbReference type="ARBA" id="ARBA00023002"/>
    </source>
</evidence>
<organism evidence="5 6">
    <name type="scientific">Exidia glandulosa HHB12029</name>
    <dbReference type="NCBI Taxonomy" id="1314781"/>
    <lineage>
        <taxon>Eukaryota</taxon>
        <taxon>Fungi</taxon>
        <taxon>Dikarya</taxon>
        <taxon>Basidiomycota</taxon>
        <taxon>Agaricomycotina</taxon>
        <taxon>Agaricomycetes</taxon>
        <taxon>Auriculariales</taxon>
        <taxon>Exidiaceae</taxon>
        <taxon>Exidia</taxon>
    </lineage>
</organism>
<accession>A0A165I0A1</accession>
<keyword evidence="3" id="KW-0560">Oxidoreductase</keyword>
<dbReference type="FunFam" id="3.40.50.720:FF:000084">
    <property type="entry name" value="Short-chain dehydrogenase reductase"/>
    <property type="match status" value="1"/>
</dbReference>
<feature type="non-terminal residue" evidence="5">
    <location>
        <position position="304"/>
    </location>
</feature>
<dbReference type="InterPro" id="IPR002347">
    <property type="entry name" value="SDR_fam"/>
</dbReference>
<dbReference type="FunCoup" id="A0A165I0A1">
    <property type="interactions" value="2"/>
</dbReference>
<keyword evidence="2" id="KW-0521">NADP</keyword>
<evidence type="ECO:0000313" key="5">
    <source>
        <dbReference type="EMBL" id="KZV92713.1"/>
    </source>
</evidence>
<evidence type="ECO:0000256" key="4">
    <source>
        <dbReference type="SAM" id="MobiDB-lite"/>
    </source>
</evidence>
<dbReference type="PANTHER" id="PTHR48107:SF26">
    <property type="entry name" value="OXIDOREDUCTASE, SHORT-CHAIN DEHYDROGENASE_REDUCTASE FAMILY (AFU_ORTHOLOGUE AFUA_4G05870)"/>
    <property type="match status" value="1"/>
</dbReference>
<gene>
    <name evidence="5" type="ORF">EXIGLDRAFT_646927</name>
</gene>
<dbReference type="SUPFAM" id="SSF51735">
    <property type="entry name" value="NAD(P)-binding Rossmann-fold domains"/>
    <property type="match status" value="1"/>
</dbReference>
<dbReference type="PANTHER" id="PTHR48107">
    <property type="entry name" value="NADPH-DEPENDENT ALDEHYDE REDUCTASE-LIKE PROTEIN, CHLOROPLASTIC-RELATED"/>
    <property type="match status" value="1"/>
</dbReference>
<protein>
    <submittedName>
        <fullName evidence="5">NAD(P)-binding protein</fullName>
    </submittedName>
</protein>
<dbReference type="InterPro" id="IPR036291">
    <property type="entry name" value="NAD(P)-bd_dom_sf"/>
</dbReference>
<evidence type="ECO:0000313" key="6">
    <source>
        <dbReference type="Proteomes" id="UP000077266"/>
    </source>
</evidence>
<feature type="region of interest" description="Disordered" evidence="4">
    <location>
        <begin position="1"/>
        <end position="40"/>
    </location>
</feature>
<dbReference type="InterPro" id="IPR020904">
    <property type="entry name" value="Sc_DH/Rdtase_CS"/>
</dbReference>
<dbReference type="Gene3D" id="3.40.50.720">
    <property type="entry name" value="NAD(P)-binding Rossmann-like Domain"/>
    <property type="match status" value="1"/>
</dbReference>
<dbReference type="OrthoDB" id="1393670at2759"/>
<keyword evidence="6" id="KW-1185">Reference proteome</keyword>
<feature type="compositionally biased region" description="Polar residues" evidence="4">
    <location>
        <begin position="1"/>
        <end position="10"/>
    </location>
</feature>
<proteinExistence type="inferred from homology"/>
<dbReference type="InParanoid" id="A0A165I0A1"/>
<sequence length="304" mass="32504">MNNANNTSSIPPEFQKGWKPPFQTQERGPGSQGALDPKPIDDVLANGKPYRAAGKLEGRAALVTGGDSGIGRATALLFAMEGAQLTLAYHPSEEADARDAENAIKAKVPDAQVVLVPGDLRDEDVCIMLVERHFRAWGKLDVLFLNHATQQAHEDLTQISSQQWRDVFDTNIHSFFYITKAAVPKMSAGGSIIFNASINPSIGHPELLDYTATKGAIVAYMRALSNQIVGDKGVRVNAVAPGPIWTPLIAATMLEKGIKTFGDQVPMQRAGQPVEVATACVFLASADSSYVSGQVMHVNGGVVI</sequence>
<dbReference type="PRINTS" id="PR00081">
    <property type="entry name" value="GDHRDH"/>
</dbReference>